<sequence>MSLKNQKLGKHPTTNAECIYESIPPDQQEVRTAKNQPIKSNQVKVREQKNTRRRRGYTTRLPSQNPEPIS</sequence>
<organism evidence="2">
    <name type="scientific">Rhizophora mucronata</name>
    <name type="common">Asiatic mangrove</name>
    <dbReference type="NCBI Taxonomy" id="61149"/>
    <lineage>
        <taxon>Eukaryota</taxon>
        <taxon>Viridiplantae</taxon>
        <taxon>Streptophyta</taxon>
        <taxon>Embryophyta</taxon>
        <taxon>Tracheophyta</taxon>
        <taxon>Spermatophyta</taxon>
        <taxon>Magnoliopsida</taxon>
        <taxon>eudicotyledons</taxon>
        <taxon>Gunneridae</taxon>
        <taxon>Pentapetalae</taxon>
        <taxon>rosids</taxon>
        <taxon>fabids</taxon>
        <taxon>Malpighiales</taxon>
        <taxon>Rhizophoraceae</taxon>
        <taxon>Rhizophora</taxon>
    </lineage>
</organism>
<evidence type="ECO:0000313" key="2">
    <source>
        <dbReference type="EMBL" id="MBW96294.1"/>
    </source>
</evidence>
<evidence type="ECO:0000256" key="1">
    <source>
        <dbReference type="SAM" id="MobiDB-lite"/>
    </source>
</evidence>
<accession>A0A2P2JS39</accession>
<feature type="region of interest" description="Disordered" evidence="1">
    <location>
        <begin position="1"/>
        <end position="70"/>
    </location>
</feature>
<proteinExistence type="predicted"/>
<dbReference type="AlphaFoldDB" id="A0A2P2JS39"/>
<feature type="compositionally biased region" description="Polar residues" evidence="1">
    <location>
        <begin position="33"/>
        <end position="43"/>
    </location>
</feature>
<name>A0A2P2JS39_RHIMU</name>
<dbReference type="EMBL" id="GGEC01015811">
    <property type="protein sequence ID" value="MBW96294.1"/>
    <property type="molecule type" value="Transcribed_RNA"/>
</dbReference>
<protein>
    <submittedName>
        <fullName evidence="2">Uncharacterized protein</fullName>
    </submittedName>
</protein>
<feature type="compositionally biased region" description="Polar residues" evidence="1">
    <location>
        <begin position="60"/>
        <end position="70"/>
    </location>
</feature>
<reference evidence="2" key="1">
    <citation type="submission" date="2018-02" db="EMBL/GenBank/DDBJ databases">
        <title>Rhizophora mucronata_Transcriptome.</title>
        <authorList>
            <person name="Meera S.P."/>
            <person name="Sreeshan A."/>
            <person name="Augustine A."/>
        </authorList>
    </citation>
    <scope>NUCLEOTIDE SEQUENCE</scope>
    <source>
        <tissue evidence="2">Leaf</tissue>
    </source>
</reference>